<dbReference type="PANTHER" id="PTHR15441:SF2">
    <property type="entry name" value="RIBONUCLEASE P_MRP PROTEIN SUBUNIT POP5"/>
    <property type="match status" value="1"/>
</dbReference>
<protein>
    <submittedName>
        <fullName evidence="7">Assembly of actin patch protein</fullName>
    </submittedName>
</protein>
<feature type="compositionally biased region" description="Low complexity" evidence="5">
    <location>
        <begin position="256"/>
        <end position="272"/>
    </location>
</feature>
<sequence length="1101" mass="116279">MTLPQYVQSIVKYKSPHPQDLSFQKGAYIRVLGLAERAGGDDDEEEDEEDHWYLGELLDGTKRGQFPASLVKPVDAQDISDSDVPDPSRLSLRERIAAFNKPIEKAPPPPIPRGKPGGWKRPPPPDNGQKQPVPAANEARAATGQANTSAPVGEPIRNDMPGSFSASDAKSSIKMSLKERMAALQRNEAEMKSPVAPPPRKLSRDIETEAPPEEDVDEDEKARRAAITQRMARIGGQKMGPFGGIAAPMQPPPKAAVPEAAAAPAQEDGVAPSAELSEPIEPAAQVDMPNADTGSADAPETLVIPRRTAAPRTRRPKPAASAPAPTNSETLAPDAIANPDATSPDLAPAVPVVKGSDDFTKTVGADAASEMASDTSPRATNDVDATEPQAPVHSASTEPVRSVPPAAPEQDTVRGSAAESTKTPDAPSTAASLADEFALPSAQVETTRPELLADMRAHREPYAHTAPAEEQPPAEPPSPVNVKSPVLETVPTRPAPVPEALTSNGSADSEVRPAPPVVPAPSMEASTTAPSTETEQPAVAMPSHPPPVAPAQEDIPIVPDAVPIKRAVPPPRSAPPPPMVSAAPVAGATREAPGQEVQPAAEPQPAGVESDDFVEQRHQLEQLLAEEQDTSGQKSSALPYIQEKEPGTLMQEASMLPHAPGEVPASEPQEAGQPAFTRITRVPPTPTEELAAPPVVRPERAAPVPPLMLDSKTETLSPSQGASLNRTDSTASEKNMRSAPLFAPSPSDVSFPTFASPPQRDSEELNRSEEDAEQERRAQLAQRMARIGGQRIAGIPGAPVAARPMTPPSQVVHDSVPAPQTPSAQPEAPVVPQEPKLPDVPVTATPDLAPVAHPQRPVRRAPTLPPDLQLHNDGALEPGESHVHPSRAPPSRPPPRLVFNALIIEARKYLPKAPGVNAYGIAKALRASLQQNFGDAAAGAYGGPLTCKYYSPKSGIAIVRCAREGMRYVWASATLLNEIEGQPVRICTYACGGTIRKLQRKAIAIDRYYILQLEQAQHDMAKIPPPPAVTAPDGYGDLEDDDLGMAVDAEPVEENPQGDRDMEAHEPYNAVDADETAAPPGISSATARLLEQSRADILNIS</sequence>
<dbReference type="InterPro" id="IPR036028">
    <property type="entry name" value="SH3-like_dom_sf"/>
</dbReference>
<feature type="compositionally biased region" description="Basic and acidic residues" evidence="5">
    <location>
        <begin position="760"/>
        <end position="778"/>
    </location>
</feature>
<dbReference type="EMBL" id="CP119952">
    <property type="protein sequence ID" value="WFC94971.1"/>
    <property type="molecule type" value="Genomic_DNA"/>
</dbReference>
<feature type="compositionally biased region" description="Pro residues" evidence="5">
    <location>
        <begin position="568"/>
        <end position="579"/>
    </location>
</feature>
<feature type="region of interest" description="Disordered" evidence="5">
    <location>
        <begin position="69"/>
        <end position="636"/>
    </location>
</feature>
<keyword evidence="3" id="KW-0819">tRNA processing</keyword>
<dbReference type="GO" id="GO:0000172">
    <property type="term" value="C:ribonuclease MRP complex"/>
    <property type="evidence" value="ECO:0007669"/>
    <property type="project" value="TreeGrafter"/>
</dbReference>
<feature type="compositionally biased region" description="Acidic residues" evidence="5">
    <location>
        <begin position="208"/>
        <end position="219"/>
    </location>
</feature>
<feature type="compositionally biased region" description="Basic and acidic residues" evidence="5">
    <location>
        <begin position="176"/>
        <end position="191"/>
    </location>
</feature>
<dbReference type="CDD" id="cd00174">
    <property type="entry name" value="SH3"/>
    <property type="match status" value="1"/>
</dbReference>
<keyword evidence="8" id="KW-1185">Reference proteome</keyword>
<reference evidence="7" key="1">
    <citation type="submission" date="2023-03" db="EMBL/GenBank/DDBJ databases">
        <title>Mating type loci evolution in Malassezia.</title>
        <authorList>
            <person name="Coelho M.A."/>
        </authorList>
    </citation>
    <scope>NUCLEOTIDE SEQUENCE</scope>
    <source>
        <strain evidence="7">CBS 14135</strain>
    </source>
</reference>
<organism evidence="7 8">
    <name type="scientific">Malassezia brasiliensis</name>
    <dbReference type="NCBI Taxonomy" id="1821822"/>
    <lineage>
        <taxon>Eukaryota</taxon>
        <taxon>Fungi</taxon>
        <taxon>Dikarya</taxon>
        <taxon>Basidiomycota</taxon>
        <taxon>Ustilaginomycotina</taxon>
        <taxon>Malasseziomycetes</taxon>
        <taxon>Malasseziales</taxon>
        <taxon>Malasseziaceae</taxon>
        <taxon>Malassezia</taxon>
    </lineage>
</organism>
<dbReference type="PROSITE" id="PS50002">
    <property type="entry name" value="SH3"/>
    <property type="match status" value="1"/>
</dbReference>
<dbReference type="InterPro" id="IPR001452">
    <property type="entry name" value="SH3_domain"/>
</dbReference>
<evidence type="ECO:0000313" key="7">
    <source>
        <dbReference type="EMBL" id="WFC94971.1"/>
    </source>
</evidence>
<evidence type="ECO:0000256" key="3">
    <source>
        <dbReference type="ARBA" id="ARBA00022694"/>
    </source>
</evidence>
<feature type="region of interest" description="Disordered" evidence="5">
    <location>
        <begin position="805"/>
        <end position="894"/>
    </location>
</feature>
<proteinExistence type="inferred from homology"/>
<dbReference type="Gene3D" id="2.30.30.40">
    <property type="entry name" value="SH3 Domains"/>
    <property type="match status" value="1"/>
</dbReference>
<dbReference type="PANTHER" id="PTHR15441">
    <property type="entry name" value="RIBONUCLEASE P PROTEIN SUBUNIT P14"/>
    <property type="match status" value="1"/>
</dbReference>
<dbReference type="Pfam" id="PF07653">
    <property type="entry name" value="SH3_2"/>
    <property type="match status" value="1"/>
</dbReference>
<dbReference type="SMART" id="SM00326">
    <property type="entry name" value="SH3"/>
    <property type="match status" value="1"/>
</dbReference>
<evidence type="ECO:0000256" key="1">
    <source>
        <dbReference type="ARBA" id="ARBA00010800"/>
    </source>
</evidence>
<keyword evidence="2 4" id="KW-0728">SH3 domain</keyword>
<feature type="compositionally biased region" description="Polar residues" evidence="5">
    <location>
        <begin position="714"/>
        <end position="733"/>
    </location>
</feature>
<evidence type="ECO:0000256" key="4">
    <source>
        <dbReference type="PROSITE-ProRule" id="PRU00192"/>
    </source>
</evidence>
<evidence type="ECO:0000259" key="6">
    <source>
        <dbReference type="PROSITE" id="PS50002"/>
    </source>
</evidence>
<evidence type="ECO:0000313" key="8">
    <source>
        <dbReference type="Proteomes" id="UP001216638"/>
    </source>
</evidence>
<accession>A0AAF0DSP1</accession>
<feature type="compositionally biased region" description="Polar residues" evidence="5">
    <location>
        <begin position="164"/>
        <end position="174"/>
    </location>
</feature>
<feature type="domain" description="SH3" evidence="6">
    <location>
        <begin position="2"/>
        <end position="76"/>
    </location>
</feature>
<dbReference type="GO" id="GO:0005730">
    <property type="term" value="C:nucleolus"/>
    <property type="evidence" value="ECO:0007669"/>
    <property type="project" value="TreeGrafter"/>
</dbReference>
<feature type="compositionally biased region" description="Basic and acidic residues" evidence="5">
    <location>
        <begin position="1057"/>
        <end position="1066"/>
    </location>
</feature>
<dbReference type="Pfam" id="PF01900">
    <property type="entry name" value="RNase_P_Rpp14"/>
    <property type="match status" value="1"/>
</dbReference>
<dbReference type="GO" id="GO:0001682">
    <property type="term" value="P:tRNA 5'-leader removal"/>
    <property type="evidence" value="ECO:0007669"/>
    <property type="project" value="InterPro"/>
</dbReference>
<dbReference type="Proteomes" id="UP001216638">
    <property type="component" value="Chromosome 2"/>
</dbReference>
<name>A0AAF0DSP1_9BASI</name>
<dbReference type="Gene3D" id="3.30.70.3250">
    <property type="entry name" value="Ribonuclease P, Pop5 subunit"/>
    <property type="match status" value="1"/>
</dbReference>
<dbReference type="SUPFAM" id="SSF50044">
    <property type="entry name" value="SH3-domain"/>
    <property type="match status" value="1"/>
</dbReference>
<feature type="region of interest" description="Disordered" evidence="5">
    <location>
        <begin position="658"/>
        <end position="782"/>
    </location>
</feature>
<dbReference type="InterPro" id="IPR002759">
    <property type="entry name" value="Pop5/Rpp14/Rnp2-like"/>
</dbReference>
<feature type="region of interest" description="Disordered" evidence="5">
    <location>
        <begin position="1025"/>
        <end position="1085"/>
    </location>
</feature>
<feature type="compositionally biased region" description="Basic and acidic residues" evidence="5">
    <location>
        <begin position="447"/>
        <end position="462"/>
    </location>
</feature>
<gene>
    <name evidence="7" type="primary">BBC1</name>
    <name evidence="7" type="ORF">MBRA1_001610</name>
</gene>
<dbReference type="InterPro" id="IPR038085">
    <property type="entry name" value="Rnp2-like_sf"/>
</dbReference>
<dbReference type="AlphaFoldDB" id="A0AAF0DSP1"/>
<evidence type="ECO:0000256" key="5">
    <source>
        <dbReference type="SAM" id="MobiDB-lite"/>
    </source>
</evidence>
<dbReference type="SUPFAM" id="SSF160350">
    <property type="entry name" value="Rnp2-like"/>
    <property type="match status" value="1"/>
</dbReference>
<dbReference type="GO" id="GO:0030681">
    <property type="term" value="C:multimeric ribonuclease P complex"/>
    <property type="evidence" value="ECO:0007669"/>
    <property type="project" value="TreeGrafter"/>
</dbReference>
<comment type="similarity">
    <text evidence="1">Belongs to the eukaryotic/archaeal RNase P protein component 2 family.</text>
</comment>
<dbReference type="GO" id="GO:0033204">
    <property type="term" value="F:ribonuclease P RNA binding"/>
    <property type="evidence" value="ECO:0007669"/>
    <property type="project" value="TreeGrafter"/>
</dbReference>
<evidence type="ECO:0000256" key="2">
    <source>
        <dbReference type="ARBA" id="ARBA00022443"/>
    </source>
</evidence>
<feature type="compositionally biased region" description="Low complexity" evidence="5">
    <location>
        <begin position="520"/>
        <end position="538"/>
    </location>
</feature>